<organism evidence="2 3">
    <name type="scientific">Malassezia restricta (strain ATCC 96810 / NBRC 103918 / CBS 7877)</name>
    <name type="common">Seborrheic dermatitis infection agent</name>
    <dbReference type="NCBI Taxonomy" id="425264"/>
    <lineage>
        <taxon>Eukaryota</taxon>
        <taxon>Fungi</taxon>
        <taxon>Dikarya</taxon>
        <taxon>Basidiomycota</taxon>
        <taxon>Ustilaginomycotina</taxon>
        <taxon>Malasseziomycetes</taxon>
        <taxon>Malasseziales</taxon>
        <taxon>Malasseziaceae</taxon>
        <taxon>Malassezia</taxon>
    </lineage>
</organism>
<dbReference type="OrthoDB" id="3362192at2759"/>
<dbReference type="Proteomes" id="UP000269793">
    <property type="component" value="Chromosome I"/>
</dbReference>
<gene>
    <name evidence="2" type="ORF">DNF11_0277</name>
</gene>
<accession>A0A3G2S4X6</accession>
<reference evidence="2 3" key="1">
    <citation type="submission" date="2018-10" db="EMBL/GenBank/DDBJ databases">
        <title>Complete genome sequence of Malassezia restricta CBS 7877.</title>
        <authorList>
            <person name="Morand S.C."/>
            <person name="Bertignac M."/>
            <person name="Iltis A."/>
            <person name="Kolder I."/>
            <person name="Pirovano W."/>
            <person name="Jourdain R."/>
            <person name="Clavaud C."/>
        </authorList>
    </citation>
    <scope>NUCLEOTIDE SEQUENCE [LARGE SCALE GENOMIC DNA]</scope>
    <source>
        <strain evidence="2 3">CBS 7877</strain>
    </source>
</reference>
<proteinExistence type="predicted"/>
<feature type="region of interest" description="Disordered" evidence="1">
    <location>
        <begin position="248"/>
        <end position="270"/>
    </location>
</feature>
<evidence type="ECO:0000256" key="1">
    <source>
        <dbReference type="SAM" id="MobiDB-lite"/>
    </source>
</evidence>
<feature type="compositionally biased region" description="Low complexity" evidence="1">
    <location>
        <begin position="255"/>
        <end position="270"/>
    </location>
</feature>
<sequence>MMDSLAPPAHPLRLYPPDMVLGRIFAPSPILGEHGAQFAPLDHGMSSQGATMHMEPSVLQEKLHSDLSPVEQMSSGHNAKSSLMNGRWSKSLLRVTRLGEIKMSTVKPIHPIGRKHGSIRVKTQSVQAPGEAAVSNEDFSVMPGGIPLRAETPLCTRIARSASRKSQRPRRKPAPQVDEFACTPLPAEPLQTKTFDPSTVPPPRPPKHPLRHLHLATVEPGPSLPNQLAGLKPLRHPSPTIYEAMHASDNDMPALMSDGDTDSLSSLDAP</sequence>
<name>A0A3G2S4X6_MALR7</name>
<dbReference type="VEuPathDB" id="FungiDB:DNF11_0277"/>
<dbReference type="AlphaFoldDB" id="A0A3G2S4X6"/>
<dbReference type="EMBL" id="CP033148">
    <property type="protein sequence ID" value="AYO41227.1"/>
    <property type="molecule type" value="Genomic_DNA"/>
</dbReference>
<feature type="compositionally biased region" description="Basic residues" evidence="1">
    <location>
        <begin position="162"/>
        <end position="173"/>
    </location>
</feature>
<evidence type="ECO:0000313" key="2">
    <source>
        <dbReference type="EMBL" id="AYO41227.1"/>
    </source>
</evidence>
<protein>
    <submittedName>
        <fullName evidence="2">Uncharacterized protein</fullName>
    </submittedName>
</protein>
<feature type="region of interest" description="Disordered" evidence="1">
    <location>
        <begin position="159"/>
        <end position="207"/>
    </location>
</feature>
<evidence type="ECO:0000313" key="3">
    <source>
        <dbReference type="Proteomes" id="UP000269793"/>
    </source>
</evidence>
<keyword evidence="3" id="KW-1185">Reference proteome</keyword>